<accession>A0A8J1UW24</accession>
<keyword evidence="2" id="KW-1185">Reference proteome</keyword>
<evidence type="ECO:0000313" key="2">
    <source>
        <dbReference type="Proteomes" id="UP000749559"/>
    </source>
</evidence>
<organism evidence="1 2">
    <name type="scientific">Owenia fusiformis</name>
    <name type="common">Polychaete worm</name>
    <dbReference type="NCBI Taxonomy" id="6347"/>
    <lineage>
        <taxon>Eukaryota</taxon>
        <taxon>Metazoa</taxon>
        <taxon>Spiralia</taxon>
        <taxon>Lophotrochozoa</taxon>
        <taxon>Annelida</taxon>
        <taxon>Polychaeta</taxon>
        <taxon>Sedentaria</taxon>
        <taxon>Canalipalpata</taxon>
        <taxon>Sabellida</taxon>
        <taxon>Oweniida</taxon>
        <taxon>Oweniidae</taxon>
        <taxon>Owenia</taxon>
    </lineage>
</organism>
<dbReference type="Proteomes" id="UP000749559">
    <property type="component" value="Unassembled WGS sequence"/>
</dbReference>
<evidence type="ECO:0000313" key="1">
    <source>
        <dbReference type="EMBL" id="CAH1800715.1"/>
    </source>
</evidence>
<reference evidence="1" key="1">
    <citation type="submission" date="2022-03" db="EMBL/GenBank/DDBJ databases">
        <authorList>
            <person name="Martin C."/>
        </authorList>
    </citation>
    <scope>NUCLEOTIDE SEQUENCE</scope>
</reference>
<dbReference type="EMBL" id="CAIIXF020000012">
    <property type="protein sequence ID" value="CAH1800715.1"/>
    <property type="molecule type" value="Genomic_DNA"/>
</dbReference>
<dbReference type="AlphaFoldDB" id="A0A8J1UW24"/>
<name>A0A8J1UW24_OWEFU</name>
<proteinExistence type="predicted"/>
<gene>
    <name evidence="1" type="ORF">OFUS_LOCUS24568</name>
</gene>
<sequence length="161" mass="17491">MDNLCDSVCQCSNTMDYVECVEVRMCSDVPPVVRQSITSGNCVLGVIGVATTEPGVLYRGDSQQEATSWLAPVIATATVISLILMAMVILLLVRRFGCVCRSRLNAPWTRGRRGQRQTVVVDGEVEFSLTPAQRQAIADSVGFEIGSESDEEESHFDASTL</sequence>
<comment type="caution">
    <text evidence="1">The sequence shown here is derived from an EMBL/GenBank/DDBJ whole genome shotgun (WGS) entry which is preliminary data.</text>
</comment>
<protein>
    <submittedName>
        <fullName evidence="1">Uncharacterized protein</fullName>
    </submittedName>
</protein>